<gene>
    <name evidence="1" type="ORF">R5R35_007130</name>
</gene>
<name>A0AAN9VQ05_9ORTH</name>
<dbReference type="AlphaFoldDB" id="A0AAN9VQ05"/>
<dbReference type="Proteomes" id="UP001378592">
    <property type="component" value="Unassembled WGS sequence"/>
</dbReference>
<comment type="caution">
    <text evidence="1">The sequence shown here is derived from an EMBL/GenBank/DDBJ whole genome shotgun (WGS) entry which is preliminary data.</text>
</comment>
<evidence type="ECO:0000313" key="1">
    <source>
        <dbReference type="EMBL" id="KAK7866302.1"/>
    </source>
</evidence>
<accession>A0AAN9VQ05</accession>
<protein>
    <submittedName>
        <fullName evidence="1">Uncharacterized protein</fullName>
    </submittedName>
</protein>
<sequence>MPGGGKKAVFPTLVLRDPGDAACARRQRLRSQGSCEGAEAERMDAARARAKAAAAATASASKAETK</sequence>
<dbReference type="EMBL" id="JAZDUA010000150">
    <property type="protein sequence ID" value="KAK7866302.1"/>
    <property type="molecule type" value="Genomic_DNA"/>
</dbReference>
<evidence type="ECO:0000313" key="2">
    <source>
        <dbReference type="Proteomes" id="UP001378592"/>
    </source>
</evidence>
<reference evidence="1 2" key="1">
    <citation type="submission" date="2024-03" db="EMBL/GenBank/DDBJ databases">
        <title>The genome assembly and annotation of the cricket Gryllus longicercus Weissman &amp; Gray.</title>
        <authorList>
            <person name="Szrajer S."/>
            <person name="Gray D."/>
            <person name="Ylla G."/>
        </authorList>
    </citation>
    <scope>NUCLEOTIDE SEQUENCE [LARGE SCALE GENOMIC DNA]</scope>
    <source>
        <strain evidence="1">DAG 2021-001</strain>
        <tissue evidence="1">Whole body minus gut</tissue>
    </source>
</reference>
<proteinExistence type="predicted"/>
<keyword evidence="2" id="KW-1185">Reference proteome</keyword>
<organism evidence="1 2">
    <name type="scientific">Gryllus longicercus</name>
    <dbReference type="NCBI Taxonomy" id="2509291"/>
    <lineage>
        <taxon>Eukaryota</taxon>
        <taxon>Metazoa</taxon>
        <taxon>Ecdysozoa</taxon>
        <taxon>Arthropoda</taxon>
        <taxon>Hexapoda</taxon>
        <taxon>Insecta</taxon>
        <taxon>Pterygota</taxon>
        <taxon>Neoptera</taxon>
        <taxon>Polyneoptera</taxon>
        <taxon>Orthoptera</taxon>
        <taxon>Ensifera</taxon>
        <taxon>Gryllidea</taxon>
        <taxon>Grylloidea</taxon>
        <taxon>Gryllidae</taxon>
        <taxon>Gryllinae</taxon>
        <taxon>Gryllus</taxon>
    </lineage>
</organism>